<feature type="domain" description="MTMR6-9 GRAM" evidence="1">
    <location>
        <begin position="8"/>
        <end position="56"/>
    </location>
</feature>
<organism evidence="2">
    <name type="scientific">Pundamilia nyererei</name>
    <dbReference type="NCBI Taxonomy" id="303518"/>
    <lineage>
        <taxon>Eukaryota</taxon>
        <taxon>Metazoa</taxon>
        <taxon>Chordata</taxon>
        <taxon>Craniata</taxon>
        <taxon>Vertebrata</taxon>
        <taxon>Euteleostomi</taxon>
        <taxon>Actinopterygii</taxon>
        <taxon>Neopterygii</taxon>
        <taxon>Teleostei</taxon>
        <taxon>Neoteleostei</taxon>
        <taxon>Acanthomorphata</taxon>
        <taxon>Ovalentaria</taxon>
        <taxon>Cichlomorphae</taxon>
        <taxon>Cichliformes</taxon>
        <taxon>Cichlidae</taxon>
        <taxon>African cichlids</taxon>
        <taxon>Pseudocrenilabrinae</taxon>
        <taxon>Haplochromini</taxon>
        <taxon>Pundamilia</taxon>
    </lineage>
</organism>
<sequence length="115" mass="13358">MEHIRTPKVENVRLLDRSSGQRKASVGTLYLSATHAIFVENNPETRKETWVTCNSLNNNRTRLQPRPHCYLWSSQISMRHCWCYFPAHCALSVLLATQQHSIFSIYCCLHLARLT</sequence>
<dbReference type="STRING" id="303518.ENSPNYP00000002015"/>
<dbReference type="InterPro" id="IPR048994">
    <property type="entry name" value="PH-GRAM_MTMR6-9"/>
</dbReference>
<dbReference type="GeneTree" id="ENSGT00940000155777"/>
<name>A0A3B4EV87_9CICH</name>
<dbReference type="Pfam" id="PF21098">
    <property type="entry name" value="PH-GRAM_MTMR6-like"/>
    <property type="match status" value="1"/>
</dbReference>
<protein>
    <recommendedName>
        <fullName evidence="1">MTMR6-9 GRAM domain-containing protein</fullName>
    </recommendedName>
</protein>
<evidence type="ECO:0000259" key="1">
    <source>
        <dbReference type="Pfam" id="PF21098"/>
    </source>
</evidence>
<dbReference type="Gene3D" id="2.30.29.30">
    <property type="entry name" value="Pleckstrin-homology domain (PH domain)/Phosphotyrosine-binding domain (PTB)"/>
    <property type="match status" value="1"/>
</dbReference>
<dbReference type="InterPro" id="IPR011993">
    <property type="entry name" value="PH-like_dom_sf"/>
</dbReference>
<proteinExistence type="predicted"/>
<dbReference type="AlphaFoldDB" id="A0A3B4EV87"/>
<accession>A0A3B4EV87</accession>
<evidence type="ECO:0000313" key="2">
    <source>
        <dbReference type="Ensembl" id="ENSPNYP00000002015.1"/>
    </source>
</evidence>
<reference evidence="2" key="1">
    <citation type="submission" date="2023-09" db="UniProtKB">
        <authorList>
            <consortium name="Ensembl"/>
        </authorList>
    </citation>
    <scope>IDENTIFICATION</scope>
</reference>
<dbReference type="Ensembl" id="ENSPNYT00000002058.1">
    <property type="protein sequence ID" value="ENSPNYP00000002015.1"/>
    <property type="gene ID" value="ENSPNYG00000001605.1"/>
</dbReference>